<evidence type="ECO:0000256" key="4">
    <source>
        <dbReference type="ARBA" id="ARBA00022786"/>
    </source>
</evidence>
<dbReference type="EC" id="3.4.19.12" evidence="2"/>
<keyword evidence="8" id="KW-1185">Reference proteome</keyword>
<dbReference type="InterPro" id="IPR051346">
    <property type="entry name" value="OTU_Deubiquitinase"/>
</dbReference>
<keyword evidence="5" id="KW-0378">Hydrolase</keyword>
<keyword evidence="6" id="KW-0788">Thiol protease</keyword>
<reference evidence="7 8" key="1">
    <citation type="submission" date="2023-01" db="EMBL/GenBank/DDBJ databases">
        <title>Analysis of 21 Apiospora genomes using comparative genomics revels a genus with tremendous synthesis potential of carbohydrate active enzymes and secondary metabolites.</title>
        <authorList>
            <person name="Sorensen T."/>
        </authorList>
    </citation>
    <scope>NUCLEOTIDE SEQUENCE [LARGE SCALE GENOMIC DNA]</scope>
    <source>
        <strain evidence="7 8">CBS 117206</strain>
    </source>
</reference>
<dbReference type="Proteomes" id="UP001392437">
    <property type="component" value="Unassembled WGS sequence"/>
</dbReference>
<evidence type="ECO:0000256" key="5">
    <source>
        <dbReference type="ARBA" id="ARBA00022801"/>
    </source>
</evidence>
<accession>A0AAW0R0B1</accession>
<protein>
    <recommendedName>
        <fullName evidence="2">ubiquitinyl hydrolase 1</fullName>
        <ecNumber evidence="2">3.4.19.12</ecNumber>
    </recommendedName>
</protein>
<organism evidence="7 8">
    <name type="scientific">Apiospora kogelbergensis</name>
    <dbReference type="NCBI Taxonomy" id="1337665"/>
    <lineage>
        <taxon>Eukaryota</taxon>
        <taxon>Fungi</taxon>
        <taxon>Dikarya</taxon>
        <taxon>Ascomycota</taxon>
        <taxon>Pezizomycotina</taxon>
        <taxon>Sordariomycetes</taxon>
        <taxon>Xylariomycetidae</taxon>
        <taxon>Amphisphaeriales</taxon>
        <taxon>Apiosporaceae</taxon>
        <taxon>Apiospora</taxon>
    </lineage>
</organism>
<comment type="caution">
    <text evidence="7">The sequence shown here is derived from an EMBL/GenBank/DDBJ whole genome shotgun (WGS) entry which is preliminary data.</text>
</comment>
<comment type="catalytic activity">
    <reaction evidence="1">
        <text>Thiol-dependent hydrolysis of ester, thioester, amide, peptide and isopeptide bonds formed by the C-terminal Gly of ubiquitin (a 76-residue protein attached to proteins as an intracellular targeting signal).</text>
        <dbReference type="EC" id="3.4.19.12"/>
    </reaction>
</comment>
<evidence type="ECO:0000256" key="3">
    <source>
        <dbReference type="ARBA" id="ARBA00022670"/>
    </source>
</evidence>
<dbReference type="GO" id="GO:0004843">
    <property type="term" value="F:cysteine-type deubiquitinase activity"/>
    <property type="evidence" value="ECO:0007669"/>
    <property type="project" value="UniProtKB-EC"/>
</dbReference>
<evidence type="ECO:0000313" key="7">
    <source>
        <dbReference type="EMBL" id="KAK8120646.1"/>
    </source>
</evidence>
<evidence type="ECO:0000256" key="1">
    <source>
        <dbReference type="ARBA" id="ARBA00000707"/>
    </source>
</evidence>
<dbReference type="PANTHER" id="PTHR13367">
    <property type="entry name" value="UBIQUITIN THIOESTERASE"/>
    <property type="match status" value="1"/>
</dbReference>
<gene>
    <name evidence="7" type="ORF">PG999_004766</name>
</gene>
<name>A0AAW0R0B1_9PEZI</name>
<sequence>MLVMDRSGFVEPFLTSSFVANTDACFVFLDEAHTRGIDLKLPDHYRAATTLGPKLTKDRLVQACMRLRNLGKGQSVIFLVPKEIQERINAVRSCPNASIQVSDVLCRSILETWADTRQSVPLWAQQGLRHQRQEAIWDREIARSTADDISGVTEEVIRGYFEDEGMSLRQRYCPTTQATGNVLLDQLRSSSSSERSTQIGLIRAKCEQFGITNLASTSLQEEQERELATEVEEERDVQNPGAVQPLEHKIQSRVERMVTQGELRAPRTTREHLQRAFQSLCASSGVSPNVLDGFGQSLIVTTDFSKTVKLDKSSSPDAFQRPVQWILTFNNPPHARTMMVILSPFEANELLPLIEKSTHVFLHLYLPRSNLAIPSLQHLKLHVTPPLPDGWEAPRDLVMNLNLFAGQTYLEGFEEYRKVCAYLGLSISPNEGNAAVAMDGFVGRLQFPGCLFTESPTAFLHYVMANVRRNRQDISRTHVGRMLAGEILTEADFQKSP</sequence>
<dbReference type="PANTHER" id="PTHR13367:SF34">
    <property type="match status" value="1"/>
</dbReference>
<evidence type="ECO:0000256" key="2">
    <source>
        <dbReference type="ARBA" id="ARBA00012759"/>
    </source>
</evidence>
<evidence type="ECO:0000256" key="6">
    <source>
        <dbReference type="ARBA" id="ARBA00022807"/>
    </source>
</evidence>
<keyword evidence="3" id="KW-0645">Protease</keyword>
<dbReference type="GO" id="GO:0006508">
    <property type="term" value="P:proteolysis"/>
    <property type="evidence" value="ECO:0007669"/>
    <property type="project" value="UniProtKB-KW"/>
</dbReference>
<dbReference type="AlphaFoldDB" id="A0AAW0R0B1"/>
<keyword evidence="4" id="KW-0833">Ubl conjugation pathway</keyword>
<dbReference type="EMBL" id="JAQQWP010000004">
    <property type="protein sequence ID" value="KAK8120646.1"/>
    <property type="molecule type" value="Genomic_DNA"/>
</dbReference>
<evidence type="ECO:0000313" key="8">
    <source>
        <dbReference type="Proteomes" id="UP001392437"/>
    </source>
</evidence>
<proteinExistence type="predicted"/>